<dbReference type="InterPro" id="IPR009072">
    <property type="entry name" value="Histone-fold"/>
</dbReference>
<dbReference type="FunFam" id="3.40.50.720:FF:000304">
    <property type="entry name" value="UDP-glucose 4,6-dehydratase"/>
    <property type="match status" value="1"/>
</dbReference>
<name>D8M427_BLAHO</name>
<dbReference type="RefSeq" id="XP_012896864.1">
    <property type="nucleotide sequence ID" value="XM_013041410.1"/>
</dbReference>
<organism evidence="15">
    <name type="scientific">Blastocystis hominis</name>
    <dbReference type="NCBI Taxonomy" id="12968"/>
    <lineage>
        <taxon>Eukaryota</taxon>
        <taxon>Sar</taxon>
        <taxon>Stramenopiles</taxon>
        <taxon>Bigyra</taxon>
        <taxon>Opalozoa</taxon>
        <taxon>Opalinata</taxon>
        <taxon>Blastocystidae</taxon>
        <taxon>Blastocystis</taxon>
    </lineage>
</organism>
<accession>D8M427</accession>
<reference evidence="15" key="1">
    <citation type="submission" date="2010-02" db="EMBL/GenBank/DDBJ databases">
        <title>Sequencing and annotation of the Blastocystis hominis genome.</title>
        <authorList>
            <person name="Wincker P."/>
        </authorList>
    </citation>
    <scope>NUCLEOTIDE SEQUENCE</scope>
    <source>
        <strain evidence="15">Singapore isolate B</strain>
    </source>
</reference>
<dbReference type="InterPro" id="IPR032454">
    <property type="entry name" value="Histone_H2A_C"/>
</dbReference>
<dbReference type="GO" id="GO:0046982">
    <property type="term" value="F:protein heterodimerization activity"/>
    <property type="evidence" value="ECO:0007669"/>
    <property type="project" value="InterPro"/>
</dbReference>
<evidence type="ECO:0000256" key="3">
    <source>
        <dbReference type="ARBA" id="ARBA00004286"/>
    </source>
</evidence>
<evidence type="ECO:0000259" key="12">
    <source>
        <dbReference type="Pfam" id="PF00125"/>
    </source>
</evidence>
<dbReference type="Gene3D" id="3.90.25.10">
    <property type="entry name" value="UDP-galactose 4-epimerase, domain 1"/>
    <property type="match status" value="1"/>
</dbReference>
<feature type="domain" description="Core Histone H2A/H2B/H3" evidence="12">
    <location>
        <begin position="337"/>
        <end position="417"/>
    </location>
</feature>
<evidence type="ECO:0000256" key="2">
    <source>
        <dbReference type="ARBA" id="ARBA00004123"/>
    </source>
</evidence>
<evidence type="ECO:0000256" key="4">
    <source>
        <dbReference type="ARBA" id="ARBA00010691"/>
    </source>
</evidence>
<feature type="domain" description="NAD(P)-binding" evidence="14">
    <location>
        <begin position="13"/>
        <end position="318"/>
    </location>
</feature>
<keyword evidence="10" id="KW-0544">Nucleosome core</keyword>
<evidence type="ECO:0000256" key="5">
    <source>
        <dbReference type="ARBA" id="ARBA00022454"/>
    </source>
</evidence>
<dbReference type="InterPro" id="IPR005888">
    <property type="entry name" value="dTDP_Gluc_deHydtase"/>
</dbReference>
<dbReference type="OMA" id="KLIPLMC"/>
<dbReference type="GeneID" id="24919577"/>
<feature type="domain" description="Histone H2A C-terminal" evidence="13">
    <location>
        <begin position="419"/>
        <end position="445"/>
    </location>
</feature>
<evidence type="ECO:0000256" key="9">
    <source>
        <dbReference type="ARBA" id="ARBA00023242"/>
    </source>
</evidence>
<dbReference type="InterPro" id="IPR036291">
    <property type="entry name" value="NAD(P)-bd_dom_sf"/>
</dbReference>
<protein>
    <recommendedName>
        <fullName evidence="17">Histone H2A</fullName>
    </recommendedName>
</protein>
<keyword evidence="9" id="KW-0539">Nucleus</keyword>
<dbReference type="SMART" id="SM00414">
    <property type="entry name" value="H2A"/>
    <property type="match status" value="1"/>
</dbReference>
<dbReference type="GO" id="GO:0000786">
    <property type="term" value="C:nucleosome"/>
    <property type="evidence" value="ECO:0007669"/>
    <property type="project" value="UniProtKB-KW"/>
</dbReference>
<keyword evidence="8" id="KW-0456">Lyase</keyword>
<dbReference type="Gene3D" id="3.40.50.720">
    <property type="entry name" value="NAD(P)-binding Rossmann-like Domain"/>
    <property type="match status" value="1"/>
</dbReference>
<dbReference type="GO" id="GO:0003677">
    <property type="term" value="F:DNA binding"/>
    <property type="evidence" value="ECO:0007669"/>
    <property type="project" value="UniProtKB-KW"/>
</dbReference>
<dbReference type="Pfam" id="PF00125">
    <property type="entry name" value="Histone"/>
    <property type="match status" value="1"/>
</dbReference>
<dbReference type="InterPro" id="IPR007125">
    <property type="entry name" value="H2A/H2B/H3"/>
</dbReference>
<dbReference type="GO" id="GO:0008460">
    <property type="term" value="F:dTDP-glucose 4,6-dehydratase activity"/>
    <property type="evidence" value="ECO:0007669"/>
    <property type="project" value="InterPro"/>
</dbReference>
<comment type="similarity">
    <text evidence="4">Belongs to the histone H2A family.</text>
</comment>
<dbReference type="FunFam" id="1.10.20.10:FF:000005">
    <property type="entry name" value="Histone H2A"/>
    <property type="match status" value="1"/>
</dbReference>
<dbReference type="CDD" id="cd00074">
    <property type="entry name" value="HFD_H2A"/>
    <property type="match status" value="1"/>
</dbReference>
<dbReference type="CDD" id="cd05246">
    <property type="entry name" value="dTDP_GD_SDR_e"/>
    <property type="match status" value="1"/>
</dbReference>
<dbReference type="Gene3D" id="1.10.20.10">
    <property type="entry name" value="Histone, subunit A"/>
    <property type="match status" value="1"/>
</dbReference>
<dbReference type="GO" id="GO:0030527">
    <property type="term" value="F:structural constituent of chromatin"/>
    <property type="evidence" value="ECO:0007669"/>
    <property type="project" value="InterPro"/>
</dbReference>
<dbReference type="OrthoDB" id="16464at2759"/>
<dbReference type="PANTHER" id="PTHR43000">
    <property type="entry name" value="DTDP-D-GLUCOSE 4,6-DEHYDRATASE-RELATED"/>
    <property type="match status" value="1"/>
</dbReference>
<dbReference type="GO" id="GO:0005634">
    <property type="term" value="C:nucleus"/>
    <property type="evidence" value="ECO:0007669"/>
    <property type="project" value="UniProtKB-SubCell"/>
</dbReference>
<dbReference type="PRINTS" id="PR00620">
    <property type="entry name" value="HISTONEH2A"/>
</dbReference>
<feature type="region of interest" description="Disordered" evidence="11">
    <location>
        <begin position="314"/>
        <end position="345"/>
    </location>
</feature>
<evidence type="ECO:0000259" key="14">
    <source>
        <dbReference type="Pfam" id="PF16363"/>
    </source>
</evidence>
<comment type="cofactor">
    <cofactor evidence="1">
        <name>NAD(+)</name>
        <dbReference type="ChEBI" id="CHEBI:57540"/>
    </cofactor>
</comment>
<evidence type="ECO:0000313" key="15">
    <source>
        <dbReference type="EMBL" id="CBK22816.2"/>
    </source>
</evidence>
<dbReference type="SUPFAM" id="SSF51735">
    <property type="entry name" value="NAD(P)-binding Rossmann-fold domains"/>
    <property type="match status" value="1"/>
</dbReference>
<dbReference type="InterPro" id="IPR032458">
    <property type="entry name" value="Histone_H2A_CS"/>
</dbReference>
<dbReference type="InParanoid" id="D8M427"/>
<dbReference type="Proteomes" id="UP000008312">
    <property type="component" value="Unassembled WGS sequence"/>
</dbReference>
<dbReference type="EMBL" id="FN668651">
    <property type="protein sequence ID" value="CBK22816.2"/>
    <property type="molecule type" value="Genomic_DNA"/>
</dbReference>
<dbReference type="PROSITE" id="PS00046">
    <property type="entry name" value="HISTONE_H2A"/>
    <property type="match status" value="1"/>
</dbReference>
<evidence type="ECO:0000256" key="1">
    <source>
        <dbReference type="ARBA" id="ARBA00001911"/>
    </source>
</evidence>
<evidence type="ECO:0000256" key="6">
    <source>
        <dbReference type="ARBA" id="ARBA00023027"/>
    </source>
</evidence>
<evidence type="ECO:0000313" key="16">
    <source>
        <dbReference type="Proteomes" id="UP000008312"/>
    </source>
</evidence>
<sequence>METESGYVPKNILITGGAGFIASHVVTLLVNKYPQYKIVNLDCLDYCGTLNNLKEVENKPNYKFVEGNIMSSCFVRYVLKSEEIDTVIHFAAQSHVDNSYGNSLTFTYNNVVGTHVMLEACRLHGIKRFIHVSTDEVYGEQQDGQENVTETALLNPTNPYAATKAAAEFIVKGYQHSYKMPIIITRSNNVYGPHQYPEKVIPKFINLVKRGRPMTIHGKGNNLRTFLYVRDIAKAFDLILHKGRTDELYNIAGRSEVTVHEVARVIWRLMGMEGDVEEHIQYVKDREFNDYRYAIDGRKLEKLGWKAETDFEDGMKETGRRAGKGGKGGKGGKAPSTKKQVTTRSTKAGLQFPVGRIHRFLKGRVSSRQRVGATAAVYIAAILEYLSAEVLELAGNASKDLKVKRITPRHLQLAIRGDEELDTLVKATIAGGGVVPYIQPTLIGKDGIEEDEKELEMEEVDDAE</sequence>
<evidence type="ECO:0000256" key="11">
    <source>
        <dbReference type="SAM" id="MobiDB-lite"/>
    </source>
</evidence>
<evidence type="ECO:0000256" key="8">
    <source>
        <dbReference type="ARBA" id="ARBA00023239"/>
    </source>
</evidence>
<keyword evidence="5" id="KW-0158">Chromosome</keyword>
<gene>
    <name evidence="15" type="ORF">GSBLH_T00002406001</name>
</gene>
<keyword evidence="6" id="KW-0520">NAD</keyword>
<evidence type="ECO:0000256" key="7">
    <source>
        <dbReference type="ARBA" id="ARBA00023125"/>
    </source>
</evidence>
<dbReference type="GO" id="GO:0009225">
    <property type="term" value="P:nucleotide-sugar metabolic process"/>
    <property type="evidence" value="ECO:0007669"/>
    <property type="project" value="InterPro"/>
</dbReference>
<evidence type="ECO:0000256" key="10">
    <source>
        <dbReference type="ARBA" id="ARBA00023269"/>
    </source>
</evidence>
<dbReference type="AlphaFoldDB" id="D8M427"/>
<dbReference type="InterPro" id="IPR002119">
    <property type="entry name" value="Histone_H2A"/>
</dbReference>
<dbReference type="InterPro" id="IPR016040">
    <property type="entry name" value="NAD(P)-bd_dom"/>
</dbReference>
<keyword evidence="7" id="KW-0238">DNA-binding</keyword>
<proteinExistence type="inferred from homology"/>
<evidence type="ECO:0000259" key="13">
    <source>
        <dbReference type="Pfam" id="PF16211"/>
    </source>
</evidence>
<keyword evidence="16" id="KW-1185">Reference proteome</keyword>
<dbReference type="Pfam" id="PF16363">
    <property type="entry name" value="GDP_Man_Dehyd"/>
    <property type="match status" value="1"/>
</dbReference>
<evidence type="ECO:0008006" key="17">
    <source>
        <dbReference type="Google" id="ProtNLM"/>
    </source>
</evidence>
<comment type="subcellular location">
    <subcellularLocation>
        <location evidence="3">Chromosome</location>
    </subcellularLocation>
    <subcellularLocation>
        <location evidence="2">Nucleus</location>
    </subcellularLocation>
</comment>
<dbReference type="SUPFAM" id="SSF47113">
    <property type="entry name" value="Histone-fold"/>
    <property type="match status" value="1"/>
</dbReference>
<dbReference type="Pfam" id="PF16211">
    <property type="entry name" value="Histone_H2A_C"/>
    <property type="match status" value="1"/>
</dbReference>